<dbReference type="AlphaFoldDB" id="A0A254T8U1"/>
<proteinExistence type="predicted"/>
<reference evidence="2 3" key="1">
    <citation type="submission" date="2016-02" db="EMBL/GenBank/DDBJ databases">
        <authorList>
            <person name="Wen L."/>
            <person name="He K."/>
            <person name="Yang H."/>
        </authorList>
    </citation>
    <scope>NUCLEOTIDE SEQUENCE [LARGE SCALE GENOMIC DNA]</scope>
    <source>
        <strain evidence="2 3">TSA40</strain>
    </source>
</reference>
<dbReference type="PANTHER" id="PTHR38595">
    <property type="entry name" value="CYTOPLASMIC PROTEIN-RELATED"/>
    <property type="match status" value="1"/>
</dbReference>
<name>A0A254T8U1_9BURK</name>
<dbReference type="InterPro" id="IPR053176">
    <property type="entry name" value="T6SS_TssE1-like"/>
</dbReference>
<keyword evidence="3" id="KW-1185">Reference proteome</keyword>
<dbReference type="Pfam" id="PF04965">
    <property type="entry name" value="GPW_gp25"/>
    <property type="match status" value="1"/>
</dbReference>
<dbReference type="InterPro" id="IPR007048">
    <property type="entry name" value="IraD/Gp25-like"/>
</dbReference>
<evidence type="ECO:0000313" key="2">
    <source>
        <dbReference type="EMBL" id="OWW19070.1"/>
    </source>
</evidence>
<gene>
    <name evidence="2" type="ORF">AYR66_05755</name>
</gene>
<dbReference type="PANTHER" id="PTHR38595:SF2">
    <property type="entry name" value="TYPE VI SECRETION SYSTEM BASEPLATE SUBUNIT TSSE"/>
    <property type="match status" value="1"/>
</dbReference>
<dbReference type="RefSeq" id="WP_088705990.1">
    <property type="nucleotide sequence ID" value="NZ_LSTO01000001.1"/>
</dbReference>
<accession>A0A254T8U1</accession>
<dbReference type="OrthoDB" id="119583at2"/>
<dbReference type="EMBL" id="LSTO01000001">
    <property type="protein sequence ID" value="OWW19070.1"/>
    <property type="molecule type" value="Genomic_DNA"/>
</dbReference>
<dbReference type="Proteomes" id="UP000197535">
    <property type="component" value="Unassembled WGS sequence"/>
</dbReference>
<feature type="domain" description="IraD/Gp25-like" evidence="1">
    <location>
        <begin position="40"/>
        <end position="139"/>
    </location>
</feature>
<dbReference type="NCBIfam" id="TIGR03357">
    <property type="entry name" value="VI_zyme"/>
    <property type="match status" value="1"/>
</dbReference>
<dbReference type="Gene3D" id="3.10.450.40">
    <property type="match status" value="1"/>
</dbReference>
<organism evidence="2 3">
    <name type="scientific">Noviherbaspirillum denitrificans</name>
    <dbReference type="NCBI Taxonomy" id="1968433"/>
    <lineage>
        <taxon>Bacteria</taxon>
        <taxon>Pseudomonadati</taxon>
        <taxon>Pseudomonadota</taxon>
        <taxon>Betaproteobacteria</taxon>
        <taxon>Burkholderiales</taxon>
        <taxon>Oxalobacteraceae</taxon>
        <taxon>Noviherbaspirillum</taxon>
    </lineage>
</organism>
<sequence length="162" mass="18462">MRAANRQAVVTSSVWNRLQDDNPRDDADDGSASSLDLRRFKQAVACDLDALLNARCVDPDEDIERYPHARHSMINFGIIDLSSLSLLDPDDRALLRDKIRLTIERHEPRLSRVRVTLDVPDNMQRMLRFRVDAVLKVHPNKPPVSFDAMLQLSSNAYQVEGN</sequence>
<dbReference type="SUPFAM" id="SSF160719">
    <property type="entry name" value="gpW/gp25-like"/>
    <property type="match status" value="1"/>
</dbReference>
<protein>
    <submittedName>
        <fullName evidence="2">Type VI secretion protein</fullName>
    </submittedName>
</protein>
<evidence type="ECO:0000313" key="3">
    <source>
        <dbReference type="Proteomes" id="UP000197535"/>
    </source>
</evidence>
<comment type="caution">
    <text evidence="2">The sequence shown here is derived from an EMBL/GenBank/DDBJ whole genome shotgun (WGS) entry which is preliminary data.</text>
</comment>
<evidence type="ECO:0000259" key="1">
    <source>
        <dbReference type="Pfam" id="PF04965"/>
    </source>
</evidence>
<dbReference type="InterPro" id="IPR017737">
    <property type="entry name" value="TssE1-like"/>
</dbReference>